<dbReference type="PROSITE" id="PS51186">
    <property type="entry name" value="GNAT"/>
    <property type="match status" value="1"/>
</dbReference>
<dbReference type="GO" id="GO:0016747">
    <property type="term" value="F:acyltransferase activity, transferring groups other than amino-acyl groups"/>
    <property type="evidence" value="ECO:0007669"/>
    <property type="project" value="InterPro"/>
</dbReference>
<proteinExistence type="predicted"/>
<feature type="domain" description="N-acetyltransferase" evidence="1">
    <location>
        <begin position="8"/>
        <end position="166"/>
    </location>
</feature>
<evidence type="ECO:0000259" key="1">
    <source>
        <dbReference type="PROSITE" id="PS51186"/>
    </source>
</evidence>
<dbReference type="PANTHER" id="PTHR43617:SF22">
    <property type="entry name" value="L-AMINO ACID N-ACETYLTRANSFERASE AAAT"/>
    <property type="match status" value="1"/>
</dbReference>
<dbReference type="PANTHER" id="PTHR43617">
    <property type="entry name" value="L-AMINO ACID N-ACETYLTRANSFERASE"/>
    <property type="match status" value="1"/>
</dbReference>
<protein>
    <submittedName>
        <fullName evidence="2">GNAT family N-acetyltransferase</fullName>
    </submittedName>
</protein>
<dbReference type="InterPro" id="IPR000182">
    <property type="entry name" value="GNAT_dom"/>
</dbReference>
<name>A0A9D1QNS0_9LACO</name>
<dbReference type="InterPro" id="IPR050276">
    <property type="entry name" value="MshD_Acetyltransferase"/>
</dbReference>
<comment type="caution">
    <text evidence="2">The sequence shown here is derived from an EMBL/GenBank/DDBJ whole genome shotgun (WGS) entry which is preliminary data.</text>
</comment>
<sequence length="166" mass="18690">MADDTEQVRIVPAEPDDAAALVSFLQRANRESEAVMITNLANLTASSEIDQLKAIARSSNCEVIVARLGEQVIGTATIMVMPDDDNTGELGLVVGKDYWHQGIGTALLETILDWYQHGSKLQQLMLDVFADNQRALDLYHRFGFVESDMHNYQDRQLIRMVYMEKE</sequence>
<evidence type="ECO:0000313" key="3">
    <source>
        <dbReference type="Proteomes" id="UP000886878"/>
    </source>
</evidence>
<accession>A0A9D1QNS0</accession>
<dbReference type="CDD" id="cd04301">
    <property type="entry name" value="NAT_SF"/>
    <property type="match status" value="1"/>
</dbReference>
<evidence type="ECO:0000313" key="2">
    <source>
        <dbReference type="EMBL" id="HIW70141.1"/>
    </source>
</evidence>
<dbReference type="AlphaFoldDB" id="A0A9D1QNS0"/>
<dbReference type="Pfam" id="PF00583">
    <property type="entry name" value="Acetyltransf_1"/>
    <property type="match status" value="1"/>
</dbReference>
<dbReference type="Proteomes" id="UP000886878">
    <property type="component" value="Unassembled WGS sequence"/>
</dbReference>
<reference evidence="2" key="1">
    <citation type="journal article" date="2021" name="PeerJ">
        <title>Extensive microbial diversity within the chicken gut microbiome revealed by metagenomics and culture.</title>
        <authorList>
            <person name="Gilroy R."/>
            <person name="Ravi A."/>
            <person name="Getino M."/>
            <person name="Pursley I."/>
            <person name="Horton D.L."/>
            <person name="Alikhan N.F."/>
            <person name="Baker D."/>
            <person name="Gharbi K."/>
            <person name="Hall N."/>
            <person name="Watson M."/>
            <person name="Adriaenssens E.M."/>
            <person name="Foster-Nyarko E."/>
            <person name="Jarju S."/>
            <person name="Secka A."/>
            <person name="Antonio M."/>
            <person name="Oren A."/>
            <person name="Chaudhuri R.R."/>
            <person name="La Ragione R."/>
            <person name="Hildebrand F."/>
            <person name="Pallen M.J."/>
        </authorList>
    </citation>
    <scope>NUCLEOTIDE SEQUENCE</scope>
    <source>
        <strain evidence="2">ChiHejej3B27-2180</strain>
    </source>
</reference>
<dbReference type="InterPro" id="IPR016181">
    <property type="entry name" value="Acyl_CoA_acyltransferase"/>
</dbReference>
<dbReference type="SUPFAM" id="SSF55729">
    <property type="entry name" value="Acyl-CoA N-acyltransferases (Nat)"/>
    <property type="match status" value="1"/>
</dbReference>
<gene>
    <name evidence="2" type="ORF">H9876_01985</name>
</gene>
<dbReference type="EMBL" id="DXGK01000037">
    <property type="protein sequence ID" value="HIW70141.1"/>
    <property type="molecule type" value="Genomic_DNA"/>
</dbReference>
<organism evidence="2 3">
    <name type="scientific">Candidatus Limosilactobacillus merdipullorum</name>
    <dbReference type="NCBI Taxonomy" id="2838653"/>
    <lineage>
        <taxon>Bacteria</taxon>
        <taxon>Bacillati</taxon>
        <taxon>Bacillota</taxon>
        <taxon>Bacilli</taxon>
        <taxon>Lactobacillales</taxon>
        <taxon>Lactobacillaceae</taxon>
        <taxon>Limosilactobacillus</taxon>
    </lineage>
</organism>
<reference evidence="2" key="2">
    <citation type="submission" date="2021-04" db="EMBL/GenBank/DDBJ databases">
        <authorList>
            <person name="Gilroy R."/>
        </authorList>
    </citation>
    <scope>NUCLEOTIDE SEQUENCE</scope>
    <source>
        <strain evidence="2">ChiHejej3B27-2180</strain>
    </source>
</reference>
<dbReference type="Gene3D" id="3.40.630.30">
    <property type="match status" value="1"/>
</dbReference>